<dbReference type="InterPro" id="IPR006202">
    <property type="entry name" value="Neur_chan_lig-bd"/>
</dbReference>
<dbReference type="GO" id="GO:0098794">
    <property type="term" value="C:postsynapse"/>
    <property type="evidence" value="ECO:0007669"/>
    <property type="project" value="GOC"/>
</dbReference>
<dbReference type="GO" id="GO:0045202">
    <property type="term" value="C:synapse"/>
    <property type="evidence" value="ECO:0000318"/>
    <property type="project" value="GO_Central"/>
</dbReference>
<dbReference type="AlphaFoldDB" id="A0A2A6BUW6"/>
<name>A0A2A6BUW6_PRIPA</name>
<dbReference type="GO" id="GO:1904315">
    <property type="term" value="F:transmitter-gated monoatomic ion channel activity involved in regulation of postsynaptic membrane potential"/>
    <property type="evidence" value="ECO:0000318"/>
    <property type="project" value="GO_Central"/>
</dbReference>
<sequence>MRLLLFFFAVAAASDVSRMRSLLVRQLKQVLQKRGDSFKRVFDEKMKDYKFGVEATIDEVELFRVNEEKPQTVEISFNITSLFQNPFLQWDPNVIDNITEVELDSTLLFVPRIDGCRRTLRVQAVVGKRSRVSFEGLVRTPMQIWTSSNCKLSFGAKPHDSHSCLVCLSTDNVDFFDVVPEGDLRVRSSSNDWEASGIADIWAEGFMKDQNDGRNRKIAVKLPFSRAHRGLTHAELVVLSIVTAVLVQFLYSNRMLSLAAGVLITIGANYRADCYFFWWKTMSMIWLCILISNASAFAIQRDDALRKYLQSAAKEGGVEYMKVSGFHVRGAVQRIDVTDVVEFEAANKMPPYINAAITLTFSIVIVFFTIFRNLSYYYTTQFRNQCAKLLAVLVGVVVIYNVTKKIISLWKNEERKEYAEQRLLWVVKEE</sequence>
<dbReference type="Pfam" id="PF02931">
    <property type="entry name" value="Neur_chan_LBD"/>
    <property type="match status" value="1"/>
</dbReference>
<reference evidence="2" key="1">
    <citation type="journal article" date="2008" name="Nat. Genet.">
        <title>The Pristionchus pacificus genome provides a unique perspective on nematode lifestyle and parasitism.</title>
        <authorList>
            <person name="Dieterich C."/>
            <person name="Clifton S.W."/>
            <person name="Schuster L.N."/>
            <person name="Chinwalla A."/>
            <person name="Delehaunty K."/>
            <person name="Dinkelacker I."/>
            <person name="Fulton L."/>
            <person name="Fulton R."/>
            <person name="Godfrey J."/>
            <person name="Minx P."/>
            <person name="Mitreva M."/>
            <person name="Roeseler W."/>
            <person name="Tian H."/>
            <person name="Witte H."/>
            <person name="Yang S.P."/>
            <person name="Wilson R.K."/>
            <person name="Sommer R.J."/>
        </authorList>
    </citation>
    <scope>NUCLEOTIDE SEQUENCE [LARGE SCALE GENOMIC DNA]</scope>
    <source>
        <strain evidence="2">PS312</strain>
    </source>
</reference>
<proteinExistence type="predicted"/>
<dbReference type="GO" id="GO:0034220">
    <property type="term" value="P:monoatomic ion transmembrane transport"/>
    <property type="evidence" value="ECO:0000318"/>
    <property type="project" value="GO_Central"/>
</dbReference>
<dbReference type="GO" id="GO:0007268">
    <property type="term" value="P:chemical synaptic transmission"/>
    <property type="evidence" value="ECO:0000318"/>
    <property type="project" value="GO_Central"/>
</dbReference>
<accession>A0A8R1YIJ1</accession>
<reference evidence="1" key="2">
    <citation type="submission" date="2022-06" db="UniProtKB">
        <authorList>
            <consortium name="EnsemblMetazoa"/>
        </authorList>
    </citation>
    <scope>IDENTIFICATION</scope>
    <source>
        <strain evidence="1">PS312</strain>
    </source>
</reference>
<gene>
    <name evidence="1" type="primary">WBGene00115677</name>
</gene>
<dbReference type="Proteomes" id="UP000005239">
    <property type="component" value="Unassembled WGS sequence"/>
</dbReference>
<organism evidence="1 2">
    <name type="scientific">Pristionchus pacificus</name>
    <name type="common">Parasitic nematode worm</name>
    <dbReference type="NCBI Taxonomy" id="54126"/>
    <lineage>
        <taxon>Eukaryota</taxon>
        <taxon>Metazoa</taxon>
        <taxon>Ecdysozoa</taxon>
        <taxon>Nematoda</taxon>
        <taxon>Chromadorea</taxon>
        <taxon>Rhabditida</taxon>
        <taxon>Rhabditina</taxon>
        <taxon>Diplogasteromorpha</taxon>
        <taxon>Diplogasteroidea</taxon>
        <taxon>Neodiplogasteridae</taxon>
        <taxon>Pristionchus</taxon>
    </lineage>
</organism>
<accession>A0A2A6BUW6</accession>
<dbReference type="GO" id="GO:0005886">
    <property type="term" value="C:plasma membrane"/>
    <property type="evidence" value="ECO:0000318"/>
    <property type="project" value="GO_Central"/>
</dbReference>
<dbReference type="EnsemblMetazoa" id="PPA26123.1">
    <property type="protein sequence ID" value="PPA26123.1"/>
    <property type="gene ID" value="WBGene00115677"/>
</dbReference>
<dbReference type="GO" id="GO:0043005">
    <property type="term" value="C:neuron projection"/>
    <property type="evidence" value="ECO:0000318"/>
    <property type="project" value="GO_Central"/>
</dbReference>
<dbReference type="GO" id="GO:0005231">
    <property type="term" value="F:excitatory extracellular ligand-gated monoatomic ion channel activity"/>
    <property type="evidence" value="ECO:0000318"/>
    <property type="project" value="GO_Central"/>
</dbReference>
<keyword evidence="2" id="KW-1185">Reference proteome</keyword>
<dbReference type="SUPFAM" id="SSF63712">
    <property type="entry name" value="Nicotinic receptor ligand binding domain-like"/>
    <property type="match status" value="1"/>
</dbReference>
<protein>
    <submittedName>
        <fullName evidence="1">Transmembrane ion channel</fullName>
    </submittedName>
</protein>
<evidence type="ECO:0000313" key="1">
    <source>
        <dbReference type="EnsemblMetazoa" id="PPA26123.1"/>
    </source>
</evidence>
<dbReference type="GO" id="GO:0005892">
    <property type="term" value="C:acetylcholine-gated channel complex"/>
    <property type="evidence" value="ECO:0000318"/>
    <property type="project" value="GO_Central"/>
</dbReference>
<dbReference type="Gene3D" id="2.70.170.10">
    <property type="entry name" value="Neurotransmitter-gated ion-channel ligand-binding domain"/>
    <property type="match status" value="1"/>
</dbReference>
<dbReference type="InterPro" id="IPR036734">
    <property type="entry name" value="Neur_chan_lig-bd_sf"/>
</dbReference>
<dbReference type="GO" id="GO:0042391">
    <property type="term" value="P:regulation of membrane potential"/>
    <property type="evidence" value="ECO:0000318"/>
    <property type="project" value="GO_Central"/>
</dbReference>
<evidence type="ECO:0000313" key="2">
    <source>
        <dbReference type="Proteomes" id="UP000005239"/>
    </source>
</evidence>